<comment type="subcellular location">
    <subcellularLocation>
        <location evidence="1">Nucleus</location>
    </subcellularLocation>
</comment>
<dbReference type="PANTHER" id="PTHR40626:SF34">
    <property type="entry name" value="ZINC FINGER PROTEIN YGR067C"/>
    <property type="match status" value="1"/>
</dbReference>
<sequence length="699" mass="77971">MPELDKMRTFPTTVPLPDLDGDLEFLDFFDPFLGLHPKQIEACAFPPLPVNAEGWSPLENFSASSQTSLQDYGFPDGHGPTLANAQIAESGDLSSHTADSSNCDLEQGWRHDDEQSIPAQVGSLNGAETYQTPQMEKPVVDKHVNLVFSEEVRTALLEDLSHRVSDDLLQGFRLPGITALQKCLGTYVDSFHVHMPIFHLQTLKLSSTPSPLLLAVCAIGALYRLERKVAASLYLMADQALCATVDRRGRPNQKPRLLEDWTQPVTEEPRSHRECIWTSQARLLLSMFACFSGEPDVVAKAIVQLGEFLIDYRELAPTVKCHKPGLEWLTWEQWIERETVKRLLYGHIMFGNLVTITYGIPPGYSIVSDGYIEMPCEQCLWDASTPEKWQELAAWTGKSSSLSLRDAVSKLMCANPSNDVPDECWTWSPFAVNVVINAVSIQIWHITQGSYFLGHFSGHEWPQETQKSQLWVQTEAALSRCRALITQARSDADYAWAEADGPLLFNCLAVLRVSYCRTFTGIGAADSMMLLKGSRAELVASIEDFVAMPQDRSDRVTRAVTRAFEGMLIPYKSGTLLIKKTAALTWAIGHALAGWETALLVTKWVYTIEVQSRRGINGTITEREAQTMQSIRDLLADLEDDESVNQNSVCLAATLARHWAGFYDDTWVWGVTPRMGWALRELANCYESSLPDGTGRLAS</sequence>
<dbReference type="GO" id="GO:0006351">
    <property type="term" value="P:DNA-templated transcription"/>
    <property type="evidence" value="ECO:0007669"/>
    <property type="project" value="InterPro"/>
</dbReference>
<dbReference type="PANTHER" id="PTHR40626">
    <property type="entry name" value="MIP31509P"/>
    <property type="match status" value="1"/>
</dbReference>
<evidence type="ECO:0000313" key="8">
    <source>
        <dbReference type="EMBL" id="KAJ8993713.1"/>
    </source>
</evidence>
<comment type="caution">
    <text evidence="8">The sequence shown here is derived from an EMBL/GenBank/DDBJ whole genome shotgun (WGS) entry which is preliminary data.</text>
</comment>
<evidence type="ECO:0000256" key="2">
    <source>
        <dbReference type="ARBA" id="ARBA00022723"/>
    </source>
</evidence>
<dbReference type="InterPro" id="IPR007219">
    <property type="entry name" value="XnlR_reg_dom"/>
</dbReference>
<evidence type="ECO:0000256" key="1">
    <source>
        <dbReference type="ARBA" id="ARBA00004123"/>
    </source>
</evidence>
<keyword evidence="5" id="KW-0862">Zinc</keyword>
<dbReference type="GO" id="GO:0000785">
    <property type="term" value="C:chromatin"/>
    <property type="evidence" value="ECO:0007669"/>
    <property type="project" value="TreeGrafter"/>
</dbReference>
<keyword evidence="2" id="KW-0479">Metal-binding</keyword>
<reference evidence="8" key="1">
    <citation type="submission" date="2023-01" db="EMBL/GenBank/DDBJ databases">
        <title>Exophiala dermititidis isolated from Cystic Fibrosis Patient.</title>
        <authorList>
            <person name="Kurbessoian T."/>
            <person name="Crocker A."/>
            <person name="Murante D."/>
            <person name="Hogan D.A."/>
            <person name="Stajich J.E."/>
        </authorList>
    </citation>
    <scope>NUCLEOTIDE SEQUENCE</scope>
    <source>
        <strain evidence="8">Ex8</strain>
    </source>
</reference>
<dbReference type="CDD" id="cd12148">
    <property type="entry name" value="fungal_TF_MHR"/>
    <property type="match status" value="1"/>
</dbReference>
<keyword evidence="6" id="KW-0539">Nucleus</keyword>
<dbReference type="GO" id="GO:0008270">
    <property type="term" value="F:zinc ion binding"/>
    <property type="evidence" value="ECO:0007669"/>
    <property type="project" value="UniProtKB-KW"/>
</dbReference>
<evidence type="ECO:0000256" key="5">
    <source>
        <dbReference type="ARBA" id="ARBA00022833"/>
    </source>
</evidence>
<dbReference type="Pfam" id="PF04082">
    <property type="entry name" value="Fungal_trans"/>
    <property type="match status" value="1"/>
</dbReference>
<feature type="domain" description="Xylanolytic transcriptional activator regulatory" evidence="7">
    <location>
        <begin position="185"/>
        <end position="393"/>
    </location>
</feature>
<dbReference type="AlphaFoldDB" id="A0AAN6EYR1"/>
<keyword evidence="3" id="KW-0677">Repeat</keyword>
<proteinExistence type="predicted"/>
<dbReference type="GO" id="GO:0000981">
    <property type="term" value="F:DNA-binding transcription factor activity, RNA polymerase II-specific"/>
    <property type="evidence" value="ECO:0007669"/>
    <property type="project" value="InterPro"/>
</dbReference>
<dbReference type="InterPro" id="IPR051059">
    <property type="entry name" value="VerF-like"/>
</dbReference>
<name>A0AAN6EYR1_EXODE</name>
<evidence type="ECO:0000256" key="6">
    <source>
        <dbReference type="ARBA" id="ARBA00023242"/>
    </source>
</evidence>
<protein>
    <recommendedName>
        <fullName evidence="7">Xylanolytic transcriptional activator regulatory domain-containing protein</fullName>
    </recommendedName>
</protein>
<dbReference type="GO" id="GO:0000978">
    <property type="term" value="F:RNA polymerase II cis-regulatory region sequence-specific DNA binding"/>
    <property type="evidence" value="ECO:0007669"/>
    <property type="project" value="InterPro"/>
</dbReference>
<evidence type="ECO:0000256" key="3">
    <source>
        <dbReference type="ARBA" id="ARBA00022737"/>
    </source>
</evidence>
<dbReference type="EMBL" id="JAJGCB010000003">
    <property type="protein sequence ID" value="KAJ8993713.1"/>
    <property type="molecule type" value="Genomic_DNA"/>
</dbReference>
<keyword evidence="4" id="KW-0863">Zinc-finger</keyword>
<accession>A0AAN6EYR1</accession>
<evidence type="ECO:0000256" key="4">
    <source>
        <dbReference type="ARBA" id="ARBA00022771"/>
    </source>
</evidence>
<organism evidence="8 9">
    <name type="scientific">Exophiala dermatitidis</name>
    <name type="common">Black yeast-like fungus</name>
    <name type="synonym">Wangiella dermatitidis</name>
    <dbReference type="NCBI Taxonomy" id="5970"/>
    <lineage>
        <taxon>Eukaryota</taxon>
        <taxon>Fungi</taxon>
        <taxon>Dikarya</taxon>
        <taxon>Ascomycota</taxon>
        <taxon>Pezizomycotina</taxon>
        <taxon>Eurotiomycetes</taxon>
        <taxon>Chaetothyriomycetidae</taxon>
        <taxon>Chaetothyriales</taxon>
        <taxon>Herpotrichiellaceae</taxon>
        <taxon>Exophiala</taxon>
    </lineage>
</organism>
<dbReference type="GO" id="GO:0005634">
    <property type="term" value="C:nucleus"/>
    <property type="evidence" value="ECO:0007669"/>
    <property type="project" value="UniProtKB-SubCell"/>
</dbReference>
<evidence type="ECO:0000313" key="9">
    <source>
        <dbReference type="Proteomes" id="UP001161757"/>
    </source>
</evidence>
<dbReference type="Proteomes" id="UP001161757">
    <property type="component" value="Unassembled WGS sequence"/>
</dbReference>
<evidence type="ECO:0000259" key="7">
    <source>
        <dbReference type="Pfam" id="PF04082"/>
    </source>
</evidence>
<gene>
    <name evidence="8" type="ORF">HRR80_002220</name>
</gene>